<evidence type="ECO:0000313" key="3">
    <source>
        <dbReference type="Proteomes" id="UP001605036"/>
    </source>
</evidence>
<protein>
    <submittedName>
        <fullName evidence="2">Uncharacterized protein</fullName>
    </submittedName>
</protein>
<organism evidence="2 3">
    <name type="scientific">Riccia fluitans</name>
    <dbReference type="NCBI Taxonomy" id="41844"/>
    <lineage>
        <taxon>Eukaryota</taxon>
        <taxon>Viridiplantae</taxon>
        <taxon>Streptophyta</taxon>
        <taxon>Embryophyta</taxon>
        <taxon>Marchantiophyta</taxon>
        <taxon>Marchantiopsida</taxon>
        <taxon>Marchantiidae</taxon>
        <taxon>Marchantiales</taxon>
        <taxon>Ricciaceae</taxon>
        <taxon>Riccia</taxon>
    </lineage>
</organism>
<sequence>MEKLACHVEWGRLKISGRPLLTGAALGSSQLMFIACRASPFLVHLFQDSNLVSIWRFPADPVFLLLGPALHNKTVEDIAGDSNSSNGSLLVITADGRVWLLRHLEKYDPLNDRSTKKRKETVPEELQKAVQEMLVGSDMKSLMAEKIAQPKQGDNNLQDNYTHGIQKSGLFHRGRPPTRRDDYVSNNSQGSFDLKGLNSAWRKVSSNTFPRFDSNLKLKVVSEKEFFCCVPGTVVAAWGPNDAVALLGVSGTVKLVRVGSSGPPPSAFAKPDMVCGRSVPGSELCCLLFASVATQRNSDERPEGYITMFQENFFKKLFGCADNNSAASGILHGDTKGHLYTSLVSPELELFQTRLLCDFGQPIVAAFAVPATGTSLKKKKLVSEEDRKTAKLHSCSLLIIGQLGKVILITGVKDTDMQVDDGLFWPTSRSFSWRSKNALLARQLNERSFSFHEWEVFSPVTSACMLGPYRLCYCTRSEIFYTDLVENDDEAQIYPRQPKANSEAKDSVSQSLLKLSQKLQPSASKDMIGGPLFKKELSTQKVPVVDIVALAGKGVSVATGSSRPLVGLTARGRLLSVEVSHHVSSRAVGVAEGIPKSWRPLLSRMEVKIQDILRVVGETAESTHVIKNHSATINLALKELAGALPLAREISLYMITVRRPDISLVGEPPQGMISSFLTVTDHNPVIVSPETLSFSPGSGRRLPLSSFYSRKVKIAIRLCNRSLHFLSPHWSLILELRAVNATQSVHFSLPINRGLGLPVGGEFTHEFIALLPGKGLGPVGLFVFLCHHQKYHQLIVEAEPSLFSCDGGFVHTKGKELPSRQVDSFSSKLGDIVSNAGCLELSPSSGSVFVALSKYRIDILSISQVRAPSLAIDPRVQISSDKKHANLDVNEDLSLRKFSSRITLSSVRNKPEVEGKDISKLLQDLSLDDLPKRGVAFKAGQRICVSAHEFGTFSISVNAGTAGGDCTAVDIALESSSLLLGSYLREALLWRLDCCKDVFVLKERCPWQQTATSVRIRTLASKLVSDADRSSESLIDSSRERSQEGPAEPLLGKAMDFVTEINDRLAVISDLWENVISFRDGEQFSSLLKETHTAVGDVTAVYRICREEDLSGR</sequence>
<keyword evidence="3" id="KW-1185">Reference proteome</keyword>
<reference evidence="2 3" key="1">
    <citation type="submission" date="2024-09" db="EMBL/GenBank/DDBJ databases">
        <title>Chromosome-scale assembly of Riccia fluitans.</title>
        <authorList>
            <person name="Paukszto L."/>
            <person name="Sawicki J."/>
            <person name="Karawczyk K."/>
            <person name="Piernik-Szablinska J."/>
            <person name="Szczecinska M."/>
            <person name="Mazdziarz M."/>
        </authorList>
    </citation>
    <scope>NUCLEOTIDE SEQUENCE [LARGE SCALE GENOMIC DNA]</scope>
    <source>
        <strain evidence="2">Rf_01</strain>
        <tissue evidence="2">Aerial parts of the thallus</tissue>
    </source>
</reference>
<evidence type="ECO:0000313" key="2">
    <source>
        <dbReference type="EMBL" id="KAL2643533.1"/>
    </source>
</evidence>
<evidence type="ECO:0000256" key="1">
    <source>
        <dbReference type="SAM" id="MobiDB-lite"/>
    </source>
</evidence>
<accession>A0ABD1Z7V1</accession>
<dbReference type="Proteomes" id="UP001605036">
    <property type="component" value="Unassembled WGS sequence"/>
</dbReference>
<dbReference type="EMBL" id="JBHFFA010000002">
    <property type="protein sequence ID" value="KAL2643533.1"/>
    <property type="molecule type" value="Genomic_DNA"/>
</dbReference>
<dbReference type="AlphaFoldDB" id="A0ABD1Z7V1"/>
<name>A0ABD1Z7V1_9MARC</name>
<proteinExistence type="predicted"/>
<gene>
    <name evidence="2" type="ORF">R1flu_011120</name>
</gene>
<comment type="caution">
    <text evidence="2">The sequence shown here is derived from an EMBL/GenBank/DDBJ whole genome shotgun (WGS) entry which is preliminary data.</text>
</comment>
<feature type="region of interest" description="Disordered" evidence="1">
    <location>
        <begin position="167"/>
        <end position="187"/>
    </location>
</feature>